<evidence type="ECO:0000313" key="1">
    <source>
        <dbReference type="EMBL" id="AQU79555.1"/>
    </source>
</evidence>
<reference evidence="1 2" key="1">
    <citation type="submission" date="2017-01" db="EMBL/GenBank/DDBJ databases">
        <title>Planococcus faecalis genome complete sequence.</title>
        <authorList>
            <person name="Lee P.C."/>
        </authorList>
    </citation>
    <scope>NUCLEOTIDE SEQUENCE [LARGE SCALE GENOMIC DNA]</scope>
    <source>
        <strain evidence="1 2">AJ003</strain>
    </source>
</reference>
<accession>A0ABM6ISJ0</accession>
<sequence>MTADKLRFFRVSDDYINFLKTIDPRILNNSNENRARPYVGVILIIGIFQYYAPISSYKPEKHDKIRNNSVIKINGKDQTEKLAVLHINNMFPIIPTEIEEMDFSKEERHYERLLQKEYSYIIRNQEDVQQKARKWYEDVIKGGNFPAKISCDYKQLEKEYINFKK</sequence>
<proteinExistence type="predicted"/>
<dbReference type="EMBL" id="CP019401">
    <property type="protein sequence ID" value="AQU79555.1"/>
    <property type="molecule type" value="Genomic_DNA"/>
</dbReference>
<name>A0ABM6ISJ0_9BACL</name>
<keyword evidence="2" id="KW-1185">Reference proteome</keyword>
<evidence type="ECO:0000313" key="2">
    <source>
        <dbReference type="Proteomes" id="UP000189661"/>
    </source>
</evidence>
<organism evidence="1 2">
    <name type="scientific">Planococcus faecalis</name>
    <dbReference type="NCBI Taxonomy" id="1598147"/>
    <lineage>
        <taxon>Bacteria</taxon>
        <taxon>Bacillati</taxon>
        <taxon>Bacillota</taxon>
        <taxon>Bacilli</taxon>
        <taxon>Bacillales</taxon>
        <taxon>Caryophanaceae</taxon>
        <taxon>Planococcus</taxon>
    </lineage>
</organism>
<evidence type="ECO:0008006" key="3">
    <source>
        <dbReference type="Google" id="ProtNLM"/>
    </source>
</evidence>
<protein>
    <recommendedName>
        <fullName evidence="3">Type III toxin-antitoxin system ToxN/AbiQ family toxin</fullName>
    </recommendedName>
</protein>
<dbReference type="Gene3D" id="3.10.129.130">
    <property type="match status" value="1"/>
</dbReference>
<dbReference type="RefSeq" id="WP_078080483.1">
    <property type="nucleotide sequence ID" value="NZ_CP019401.1"/>
</dbReference>
<dbReference type="InterPro" id="IPR025911">
    <property type="entry name" value="ToxN/AbiQ_toxin"/>
</dbReference>
<dbReference type="InterPro" id="IPR053735">
    <property type="entry name" value="Type_III_TA_endoRNase"/>
</dbReference>
<dbReference type="Proteomes" id="UP000189661">
    <property type="component" value="Chromosome"/>
</dbReference>
<gene>
    <name evidence="1" type="ORF">AJGP001_09920</name>
</gene>
<dbReference type="Pfam" id="PF13958">
    <property type="entry name" value="ToxN_toxin"/>
    <property type="match status" value="1"/>
</dbReference>